<dbReference type="AlphaFoldDB" id="A0A4D6KPS7"/>
<name>A0A4D6KPS7_VIGUN</name>
<accession>A0A4D6KPS7</accession>
<sequence length="50" mass="6001">MWIVDFLITFIPSRRRREVKLRAFSDANHRTLRDLKEKMENISARGKNSP</sequence>
<organism evidence="1 2">
    <name type="scientific">Vigna unguiculata</name>
    <name type="common">Cowpea</name>
    <dbReference type="NCBI Taxonomy" id="3917"/>
    <lineage>
        <taxon>Eukaryota</taxon>
        <taxon>Viridiplantae</taxon>
        <taxon>Streptophyta</taxon>
        <taxon>Embryophyta</taxon>
        <taxon>Tracheophyta</taxon>
        <taxon>Spermatophyta</taxon>
        <taxon>Magnoliopsida</taxon>
        <taxon>eudicotyledons</taxon>
        <taxon>Gunneridae</taxon>
        <taxon>Pentapetalae</taxon>
        <taxon>rosids</taxon>
        <taxon>fabids</taxon>
        <taxon>Fabales</taxon>
        <taxon>Fabaceae</taxon>
        <taxon>Papilionoideae</taxon>
        <taxon>50 kb inversion clade</taxon>
        <taxon>NPAAA clade</taxon>
        <taxon>indigoferoid/millettioid clade</taxon>
        <taxon>Phaseoleae</taxon>
        <taxon>Vigna</taxon>
    </lineage>
</organism>
<protein>
    <submittedName>
        <fullName evidence="1">Uncharacterized protein</fullName>
    </submittedName>
</protein>
<dbReference type="Proteomes" id="UP000501690">
    <property type="component" value="Linkage Group LG2"/>
</dbReference>
<proteinExistence type="predicted"/>
<evidence type="ECO:0000313" key="2">
    <source>
        <dbReference type="Proteomes" id="UP000501690"/>
    </source>
</evidence>
<gene>
    <name evidence="1" type="ORF">DEO72_LG2g2</name>
</gene>
<keyword evidence="2" id="KW-1185">Reference proteome</keyword>
<reference evidence="1 2" key="1">
    <citation type="submission" date="2019-04" db="EMBL/GenBank/DDBJ databases">
        <title>An improved genome assembly and genetic linkage map for asparagus bean, Vigna unguiculata ssp. sesquipedialis.</title>
        <authorList>
            <person name="Xia Q."/>
            <person name="Zhang R."/>
            <person name="Dong Y."/>
        </authorList>
    </citation>
    <scope>NUCLEOTIDE SEQUENCE [LARGE SCALE GENOMIC DNA]</scope>
    <source>
        <tissue evidence="1">Leaf</tissue>
    </source>
</reference>
<dbReference type="EMBL" id="CP039346">
    <property type="protein sequence ID" value="QCD79688.1"/>
    <property type="molecule type" value="Genomic_DNA"/>
</dbReference>
<evidence type="ECO:0000313" key="1">
    <source>
        <dbReference type="EMBL" id="QCD79688.1"/>
    </source>
</evidence>